<sequence length="139" mass="15438">MVTVDIVRRSGEFGFEATDANGHVIRMDTSPETGGNNFGVRPMQVMLMGLGGCSGIDVVSILKKQRQEITDFSMHIEAERETGKEPALWKSARIVFTLSGKIDEDKAQRAAQLSMDKYCSVAETLRRAGTEITWEVRIK</sequence>
<evidence type="ECO:0000313" key="1">
    <source>
        <dbReference type="EMBL" id="KIC90692.1"/>
    </source>
</evidence>
<dbReference type="InterPro" id="IPR036102">
    <property type="entry name" value="OsmC/Ohrsf"/>
</dbReference>
<keyword evidence="2" id="KW-1185">Reference proteome</keyword>
<protein>
    <submittedName>
        <fullName evidence="1">Osmotically inducible protein OsmC</fullName>
    </submittedName>
</protein>
<dbReference type="PANTHER" id="PTHR34352:SF1">
    <property type="entry name" value="PROTEIN YHFA"/>
    <property type="match status" value="1"/>
</dbReference>
<accession>A0A0C1KSM2</accession>
<name>A0A0C1KSM2_9BACT</name>
<proteinExistence type="predicted"/>
<dbReference type="InterPro" id="IPR015946">
    <property type="entry name" value="KH_dom-like_a/b"/>
</dbReference>
<dbReference type="OrthoDB" id="9804010at2"/>
<dbReference type="Proteomes" id="UP000031408">
    <property type="component" value="Unassembled WGS sequence"/>
</dbReference>
<dbReference type="RefSeq" id="WP_039144352.1">
    <property type="nucleotide sequence ID" value="NZ_JSVC01000045.1"/>
</dbReference>
<organism evidence="1 2">
    <name type="scientific">Flavihumibacter solisilvae</name>
    <dbReference type="NCBI Taxonomy" id="1349421"/>
    <lineage>
        <taxon>Bacteria</taxon>
        <taxon>Pseudomonadati</taxon>
        <taxon>Bacteroidota</taxon>
        <taxon>Chitinophagia</taxon>
        <taxon>Chitinophagales</taxon>
        <taxon>Chitinophagaceae</taxon>
        <taxon>Flavihumibacter</taxon>
    </lineage>
</organism>
<dbReference type="Gene3D" id="3.30.300.20">
    <property type="match status" value="1"/>
</dbReference>
<dbReference type="InterPro" id="IPR003718">
    <property type="entry name" value="OsmC/Ohr_fam"/>
</dbReference>
<dbReference type="Pfam" id="PF02566">
    <property type="entry name" value="OsmC"/>
    <property type="match status" value="1"/>
</dbReference>
<dbReference type="STRING" id="1349421.OI18_22585"/>
<reference evidence="1 2" key="1">
    <citation type="submission" date="2014-11" db="EMBL/GenBank/DDBJ databases">
        <title>Genome sequence of Flavihumibacter solisilvae 3-3.</title>
        <authorList>
            <person name="Zhou G."/>
            <person name="Li M."/>
            <person name="Wang G."/>
        </authorList>
    </citation>
    <scope>NUCLEOTIDE SEQUENCE [LARGE SCALE GENOMIC DNA]</scope>
    <source>
        <strain evidence="1 2">3-3</strain>
    </source>
</reference>
<dbReference type="EMBL" id="JSVC01000045">
    <property type="protein sequence ID" value="KIC90692.1"/>
    <property type="molecule type" value="Genomic_DNA"/>
</dbReference>
<evidence type="ECO:0000313" key="2">
    <source>
        <dbReference type="Proteomes" id="UP000031408"/>
    </source>
</evidence>
<gene>
    <name evidence="1" type="ORF">OI18_22585</name>
</gene>
<dbReference type="PANTHER" id="PTHR34352">
    <property type="entry name" value="PROTEIN YHFA"/>
    <property type="match status" value="1"/>
</dbReference>
<dbReference type="AlphaFoldDB" id="A0A0C1KSM2"/>
<comment type="caution">
    <text evidence="1">The sequence shown here is derived from an EMBL/GenBank/DDBJ whole genome shotgun (WGS) entry which is preliminary data.</text>
</comment>
<dbReference type="SUPFAM" id="SSF82784">
    <property type="entry name" value="OsmC-like"/>
    <property type="match status" value="1"/>
</dbReference>